<keyword evidence="4" id="KW-1003">Cell membrane</keyword>
<dbReference type="AlphaFoldDB" id="A0A2R8CJP6"/>
<feature type="transmembrane region" description="Helical" evidence="8">
    <location>
        <begin position="123"/>
        <end position="144"/>
    </location>
</feature>
<evidence type="ECO:0000256" key="4">
    <source>
        <dbReference type="ARBA" id="ARBA00022475"/>
    </source>
</evidence>
<accession>A0A2R8CJP6</accession>
<dbReference type="RefSeq" id="WP_108841813.1">
    <property type="nucleotide sequence ID" value="NZ_ONZI01000001.1"/>
</dbReference>
<evidence type="ECO:0000256" key="7">
    <source>
        <dbReference type="ARBA" id="ARBA00023136"/>
    </source>
</evidence>
<feature type="transmembrane region" description="Helical" evidence="8">
    <location>
        <begin position="201"/>
        <end position="219"/>
    </location>
</feature>
<sequence length="340" mass="35243">MSVAAASGAALKGRSALPALGLLLLAAMLVSLMAGAQWSTPAAVWQALFHPSELSVEDLLIRTTRLPRTLLAVVVGAGLAVAGALMQTLTRNPLASPGIVGINAGAMFAVVVLVSMFPQAALWAWYGGALLGAALAALLVWALAMRGQSPGGPLRLVLAGAALTALFNAFSQALLVIDQQGLDTVLFWLAGAVSGRPLSQLWPLMAVTLLALVACWPLMRSMNALGTGEAMARSLGVPVHRVQTAMVVLVVALAGACVAMAGNIAFVGLVVPHMARRLLPSDHRLWLPGCALLGATLLLLADVVGRCVLLPREIPVGVMTALIGAPLFIVMLRRQGRRHD</sequence>
<keyword evidence="10" id="KW-1185">Reference proteome</keyword>
<keyword evidence="6 8" id="KW-1133">Transmembrane helix</keyword>
<feature type="transmembrane region" description="Helical" evidence="8">
    <location>
        <begin position="240"/>
        <end position="265"/>
    </location>
</feature>
<dbReference type="FunFam" id="1.10.3470.10:FF:000001">
    <property type="entry name" value="Vitamin B12 ABC transporter permease BtuC"/>
    <property type="match status" value="1"/>
</dbReference>
<protein>
    <submittedName>
        <fullName evidence="9">Putative siderophore transport system permease protein YfiZ</fullName>
    </submittedName>
</protein>
<evidence type="ECO:0000256" key="3">
    <source>
        <dbReference type="ARBA" id="ARBA00022448"/>
    </source>
</evidence>
<keyword evidence="5 8" id="KW-0812">Transmembrane</keyword>
<dbReference type="GO" id="GO:0033214">
    <property type="term" value="P:siderophore-iron import into cell"/>
    <property type="evidence" value="ECO:0007669"/>
    <property type="project" value="TreeGrafter"/>
</dbReference>
<dbReference type="SUPFAM" id="SSF81345">
    <property type="entry name" value="ABC transporter involved in vitamin B12 uptake, BtuC"/>
    <property type="match status" value="1"/>
</dbReference>
<reference evidence="10" key="1">
    <citation type="submission" date="2018-03" db="EMBL/GenBank/DDBJ databases">
        <authorList>
            <person name="Navarro De La Torre S."/>
        </authorList>
    </citation>
    <scope>NUCLEOTIDE SEQUENCE [LARGE SCALE GENOMIC DNA]</scope>
    <source>
        <strain evidence="10">EAod3</strain>
    </source>
</reference>
<evidence type="ECO:0000256" key="1">
    <source>
        <dbReference type="ARBA" id="ARBA00004651"/>
    </source>
</evidence>
<keyword evidence="3" id="KW-0813">Transport</keyword>
<evidence type="ECO:0000313" key="9">
    <source>
        <dbReference type="EMBL" id="SPJ33042.1"/>
    </source>
</evidence>
<dbReference type="GO" id="GO:0022857">
    <property type="term" value="F:transmembrane transporter activity"/>
    <property type="evidence" value="ECO:0007669"/>
    <property type="project" value="InterPro"/>
</dbReference>
<organism evidence="9 10">
    <name type="scientific">Kushneria phyllosphaerae</name>
    <dbReference type="NCBI Taxonomy" id="2100822"/>
    <lineage>
        <taxon>Bacteria</taxon>
        <taxon>Pseudomonadati</taxon>
        <taxon>Pseudomonadota</taxon>
        <taxon>Gammaproteobacteria</taxon>
        <taxon>Oceanospirillales</taxon>
        <taxon>Halomonadaceae</taxon>
        <taxon>Kushneria</taxon>
    </lineage>
</organism>
<feature type="transmembrane region" description="Helical" evidence="8">
    <location>
        <begin position="98"/>
        <end position="117"/>
    </location>
</feature>
<dbReference type="EMBL" id="ONZI01000001">
    <property type="protein sequence ID" value="SPJ33042.1"/>
    <property type="molecule type" value="Genomic_DNA"/>
</dbReference>
<name>A0A2R8CJP6_9GAMM</name>
<dbReference type="GO" id="GO:0005886">
    <property type="term" value="C:plasma membrane"/>
    <property type="evidence" value="ECO:0007669"/>
    <property type="project" value="UniProtKB-SubCell"/>
</dbReference>
<comment type="subcellular location">
    <subcellularLocation>
        <location evidence="1">Cell membrane</location>
        <topology evidence="1">Multi-pass membrane protein</topology>
    </subcellularLocation>
</comment>
<dbReference type="PANTHER" id="PTHR30472:SF1">
    <property type="entry name" value="FE(3+) DICITRATE TRANSPORT SYSTEM PERMEASE PROTEIN FECC-RELATED"/>
    <property type="match status" value="1"/>
</dbReference>
<feature type="transmembrane region" description="Helical" evidence="8">
    <location>
        <begin position="66"/>
        <end position="86"/>
    </location>
</feature>
<evidence type="ECO:0000256" key="2">
    <source>
        <dbReference type="ARBA" id="ARBA00007935"/>
    </source>
</evidence>
<dbReference type="InterPro" id="IPR037294">
    <property type="entry name" value="ABC_BtuC-like"/>
</dbReference>
<dbReference type="PANTHER" id="PTHR30472">
    <property type="entry name" value="FERRIC ENTEROBACTIN TRANSPORT SYSTEM PERMEASE PROTEIN"/>
    <property type="match status" value="1"/>
</dbReference>
<dbReference type="Pfam" id="PF01032">
    <property type="entry name" value="FecCD"/>
    <property type="match status" value="1"/>
</dbReference>
<proteinExistence type="inferred from homology"/>
<evidence type="ECO:0000256" key="6">
    <source>
        <dbReference type="ARBA" id="ARBA00022989"/>
    </source>
</evidence>
<evidence type="ECO:0000256" key="5">
    <source>
        <dbReference type="ARBA" id="ARBA00022692"/>
    </source>
</evidence>
<gene>
    <name evidence="9" type="primary">yfiZ</name>
    <name evidence="9" type="ORF">KSP9073_01045</name>
</gene>
<dbReference type="InterPro" id="IPR000522">
    <property type="entry name" value="ABC_transptr_permease_BtuC"/>
</dbReference>
<comment type="similarity">
    <text evidence="2">Belongs to the binding-protein-dependent transport system permease family. FecCD subfamily.</text>
</comment>
<dbReference type="Gene3D" id="1.10.3470.10">
    <property type="entry name" value="ABC transporter involved in vitamin B12 uptake, BtuC"/>
    <property type="match status" value="1"/>
</dbReference>
<dbReference type="Proteomes" id="UP000244934">
    <property type="component" value="Unassembled WGS sequence"/>
</dbReference>
<feature type="transmembrane region" description="Helical" evidence="8">
    <location>
        <begin position="316"/>
        <end position="333"/>
    </location>
</feature>
<dbReference type="OrthoDB" id="9055647at2"/>
<feature type="transmembrane region" description="Helical" evidence="8">
    <location>
        <begin position="285"/>
        <end position="304"/>
    </location>
</feature>
<evidence type="ECO:0000313" key="10">
    <source>
        <dbReference type="Proteomes" id="UP000244934"/>
    </source>
</evidence>
<evidence type="ECO:0000256" key="8">
    <source>
        <dbReference type="SAM" id="Phobius"/>
    </source>
</evidence>
<feature type="transmembrane region" description="Helical" evidence="8">
    <location>
        <begin position="156"/>
        <end position="177"/>
    </location>
</feature>
<dbReference type="CDD" id="cd06550">
    <property type="entry name" value="TM_ABC_iron-siderophores_like"/>
    <property type="match status" value="1"/>
</dbReference>
<keyword evidence="7 8" id="KW-0472">Membrane</keyword>